<organism evidence="2 3">
    <name type="scientific">Pseudodesulfovibrio piezophilus (strain DSM 21447 / JCM 15486 / C1TLV30)</name>
    <name type="common">Desulfovibrio piezophilus</name>
    <dbReference type="NCBI Taxonomy" id="1322246"/>
    <lineage>
        <taxon>Bacteria</taxon>
        <taxon>Pseudomonadati</taxon>
        <taxon>Thermodesulfobacteriota</taxon>
        <taxon>Desulfovibrionia</taxon>
        <taxon>Desulfovibrionales</taxon>
        <taxon>Desulfovibrionaceae</taxon>
    </lineage>
</organism>
<reference evidence="3" key="2">
    <citation type="journal article" date="2013" name="Stand. Genomic Sci.">
        <title>Complete genome sequence of Desulfocapsa sulfexigens, a marine deltaproteobacterium specialized in disproportionating inorganic sulfur compounds.</title>
        <authorList>
            <person name="Finster K.W."/>
            <person name="Kjeldsen K.U."/>
            <person name="Kube M."/>
            <person name="Reinhardt R."/>
            <person name="Mussmann M."/>
            <person name="Amann R."/>
            <person name="Schreiber L."/>
        </authorList>
    </citation>
    <scope>NUCLEOTIDE SEQUENCE [LARGE SCALE GENOMIC DNA]</scope>
    <source>
        <strain evidence="3">DSM 10523 / SB164P1</strain>
    </source>
</reference>
<dbReference type="OrthoDB" id="5449278at2"/>
<protein>
    <recommendedName>
        <fullName evidence="4">SH3b domain-containing protein</fullName>
    </recommendedName>
</protein>
<dbReference type="EMBL" id="FO203427">
    <property type="protein sequence ID" value="CCH48070.1"/>
    <property type="molecule type" value="Genomic_DNA"/>
</dbReference>
<feature type="region of interest" description="Disordered" evidence="1">
    <location>
        <begin position="290"/>
        <end position="317"/>
    </location>
</feature>
<evidence type="ECO:0008006" key="4">
    <source>
        <dbReference type="Google" id="ProtNLM"/>
    </source>
</evidence>
<accession>M1WLL5</accession>
<proteinExistence type="predicted"/>
<dbReference type="RefSeq" id="WP_015414123.1">
    <property type="nucleotide sequence ID" value="NC_020409.1"/>
</dbReference>
<dbReference type="eggNOG" id="ENOG50317RI">
    <property type="taxonomic scope" value="Bacteria"/>
</dbReference>
<dbReference type="PATRIC" id="fig|879567.3.peg.859"/>
<keyword evidence="3" id="KW-1185">Reference proteome</keyword>
<evidence type="ECO:0000313" key="2">
    <source>
        <dbReference type="EMBL" id="CCH48070.1"/>
    </source>
</evidence>
<dbReference type="Proteomes" id="UP000011724">
    <property type="component" value="Chromosome"/>
</dbReference>
<reference evidence="2 3" key="1">
    <citation type="journal article" date="2013" name="PLoS ONE">
        <title>The first genomic and proteomic characterization of a deep-sea sulfate reducer: insights into the piezophilic lifestyle of Desulfovibrio piezophilus.</title>
        <authorList>
            <person name="Pradel N."/>
            <person name="Ji B."/>
            <person name="Gimenez G."/>
            <person name="Talla E."/>
            <person name="Lenoble P."/>
            <person name="Garel M."/>
            <person name="Tamburini C."/>
            <person name="Fourquet P."/>
            <person name="Lebrun R."/>
            <person name="Bertin P."/>
            <person name="Denis Y."/>
            <person name="Pophillat M."/>
            <person name="Barbe V."/>
            <person name="Ollivier B."/>
            <person name="Dolla A."/>
        </authorList>
    </citation>
    <scope>NUCLEOTIDE SEQUENCE [LARGE SCALE GENOMIC DNA]</scope>
    <source>
        <strain evidence="3">DSM 10523 / SB164P1</strain>
    </source>
</reference>
<dbReference type="STRING" id="1322246.BN4_10833"/>
<feature type="region of interest" description="Disordered" evidence="1">
    <location>
        <begin position="172"/>
        <end position="218"/>
    </location>
</feature>
<evidence type="ECO:0000313" key="3">
    <source>
        <dbReference type="Proteomes" id="UP000011724"/>
    </source>
</evidence>
<dbReference type="HOGENOM" id="CLU_573337_0_0_7"/>
<feature type="compositionally biased region" description="Basic and acidic residues" evidence="1">
    <location>
        <begin position="185"/>
        <end position="210"/>
    </location>
</feature>
<dbReference type="BioCyc" id="DPIE1322246:BN4_RS04270-MONOMER"/>
<dbReference type="Gene3D" id="2.30.30.40">
    <property type="entry name" value="SH3 Domains"/>
    <property type="match status" value="2"/>
</dbReference>
<dbReference type="KEGG" id="dpi:BN4_10833"/>
<name>M1WLL5_PSEP2</name>
<sequence>MRKYYIVTILTLSVALLTVSSALAFGEIRFPDRPLNLRKSRSAKAEWVGSLYPGQMVRVAFLKDGWVAVFEPGESNASEDAAVGYSNVKFLKTEQTRVEPKAWGTLMKTTQKLNVRSQPSTRGAKVTLLDIGETVKIDFPDDEWVMVFAPDATIRSQMNGIGYASSEYMEPAGSTGVTTPGPAKSENRTRVKVTPPREIEKTVSSKEEKGISQPDETPSGIWGKVVTVQRKVNIREQRTTGARYVRTVQPGERVRVDFLKNGWYAVFAENEPLRMEKRAMGYALQSLLESGSESNRHEGSPRGSSAKVETRKAVAGESVAATRKSMVIDRTRFSGAKRPDPIADKTIHGYQYRLLEKSEARRYGESWITLKVFLSSSTLPSSAGLTDFATTLWKEHRRATKNLAVFIYLPGMDTDDLAYGVVQFSDEKMLEKWVRKTTLLGTKFL</sequence>
<evidence type="ECO:0000256" key="1">
    <source>
        <dbReference type="SAM" id="MobiDB-lite"/>
    </source>
</evidence>
<dbReference type="AlphaFoldDB" id="M1WLL5"/>
<gene>
    <name evidence="2" type="ordered locus">BN4_10833</name>
</gene>